<comment type="caution">
    <text evidence="3">The sequence shown here is derived from an EMBL/GenBank/DDBJ whole genome shotgun (WGS) entry which is preliminary data.</text>
</comment>
<accession>A0A2I0KMA0</accession>
<sequence length="120" mass="13969">MEWFARNAVNLFLQDMHVDVRIAVIIGTCRASPRSGDTKFFRCLSPGCPCFCHFHCIPFDVPKSIKHKYHYHPLTFTESYAEDGRDEHYCNACEEERDPRAAEYRCEECDFTAHTAWAIS</sequence>
<dbReference type="AlphaFoldDB" id="A0A2I0KMA0"/>
<evidence type="ECO:0000259" key="2">
    <source>
        <dbReference type="Pfam" id="PF03107"/>
    </source>
</evidence>
<evidence type="ECO:0000256" key="1">
    <source>
        <dbReference type="ARBA" id="ARBA00022737"/>
    </source>
</evidence>
<dbReference type="Pfam" id="PF03107">
    <property type="entry name" value="C1_2"/>
    <property type="match status" value="1"/>
</dbReference>
<dbReference type="EMBL" id="PGOL01000487">
    <property type="protein sequence ID" value="PKI69621.1"/>
    <property type="molecule type" value="Genomic_DNA"/>
</dbReference>
<evidence type="ECO:0000313" key="3">
    <source>
        <dbReference type="EMBL" id="PKI69621.1"/>
    </source>
</evidence>
<name>A0A2I0KMA0_PUNGR</name>
<dbReference type="InterPro" id="IPR004146">
    <property type="entry name" value="DC1"/>
</dbReference>
<dbReference type="Proteomes" id="UP000233551">
    <property type="component" value="Unassembled WGS sequence"/>
</dbReference>
<evidence type="ECO:0000313" key="4">
    <source>
        <dbReference type="Proteomes" id="UP000233551"/>
    </source>
</evidence>
<organism evidence="3 4">
    <name type="scientific">Punica granatum</name>
    <name type="common">Pomegranate</name>
    <dbReference type="NCBI Taxonomy" id="22663"/>
    <lineage>
        <taxon>Eukaryota</taxon>
        <taxon>Viridiplantae</taxon>
        <taxon>Streptophyta</taxon>
        <taxon>Embryophyta</taxon>
        <taxon>Tracheophyta</taxon>
        <taxon>Spermatophyta</taxon>
        <taxon>Magnoliopsida</taxon>
        <taxon>eudicotyledons</taxon>
        <taxon>Gunneridae</taxon>
        <taxon>Pentapetalae</taxon>
        <taxon>rosids</taxon>
        <taxon>malvids</taxon>
        <taxon>Myrtales</taxon>
        <taxon>Lythraceae</taxon>
        <taxon>Punica</taxon>
    </lineage>
</organism>
<dbReference type="PANTHER" id="PTHR32410">
    <property type="entry name" value="CYSTEINE/HISTIDINE-RICH C1 DOMAIN FAMILY PROTEIN"/>
    <property type="match status" value="1"/>
</dbReference>
<dbReference type="SUPFAM" id="SSF57889">
    <property type="entry name" value="Cysteine-rich domain"/>
    <property type="match status" value="1"/>
</dbReference>
<keyword evidence="4" id="KW-1185">Reference proteome</keyword>
<proteinExistence type="predicted"/>
<keyword evidence="1" id="KW-0677">Repeat</keyword>
<reference evidence="3 4" key="1">
    <citation type="submission" date="2017-11" db="EMBL/GenBank/DDBJ databases">
        <title>De-novo sequencing of pomegranate (Punica granatum L.) genome.</title>
        <authorList>
            <person name="Akparov Z."/>
            <person name="Amiraslanov A."/>
            <person name="Hajiyeva S."/>
            <person name="Abbasov M."/>
            <person name="Kaur K."/>
            <person name="Hamwieh A."/>
            <person name="Solovyev V."/>
            <person name="Salamov A."/>
            <person name="Braich B."/>
            <person name="Kosarev P."/>
            <person name="Mahmoud A."/>
            <person name="Hajiyev E."/>
            <person name="Babayeva S."/>
            <person name="Izzatullayeva V."/>
            <person name="Mammadov A."/>
            <person name="Mammadov A."/>
            <person name="Sharifova S."/>
            <person name="Ojaghi J."/>
            <person name="Eynullazada K."/>
            <person name="Bayramov B."/>
            <person name="Abdulazimova A."/>
            <person name="Shahmuradov I."/>
        </authorList>
    </citation>
    <scope>NUCLEOTIDE SEQUENCE [LARGE SCALE GENOMIC DNA]</scope>
    <source>
        <strain evidence="4">cv. AG2017</strain>
        <tissue evidence="3">Leaf</tissue>
    </source>
</reference>
<dbReference type="InterPro" id="IPR053192">
    <property type="entry name" value="Vacuole_Formation_Reg"/>
</dbReference>
<protein>
    <recommendedName>
        <fullName evidence="2">DC1 domain-containing protein</fullName>
    </recommendedName>
</protein>
<dbReference type="InterPro" id="IPR046349">
    <property type="entry name" value="C1-like_sf"/>
</dbReference>
<gene>
    <name evidence="3" type="ORF">CRG98_009976</name>
</gene>
<feature type="domain" description="DC1" evidence="2">
    <location>
        <begin position="69"/>
        <end position="115"/>
    </location>
</feature>